<dbReference type="AlphaFoldDB" id="A0A5B2R4L4"/>
<sequence>MTRNSLPQLPHGYRYGDEHSIHPHCDGDYLAPQGYVIKSVNLVDGVVIYVPIQRYIKHLDLWVNAEGTVE</sequence>
<protein>
    <submittedName>
        <fullName evidence="1">Uncharacterized protein</fullName>
    </submittedName>
</protein>
<evidence type="ECO:0000313" key="2">
    <source>
        <dbReference type="Proteomes" id="UP000322977"/>
    </source>
</evidence>
<organism evidence="1 2">
    <name type="scientific">Klebsiella pneumoniae</name>
    <dbReference type="NCBI Taxonomy" id="573"/>
    <lineage>
        <taxon>Bacteria</taxon>
        <taxon>Pseudomonadati</taxon>
        <taxon>Pseudomonadota</taxon>
        <taxon>Gammaproteobacteria</taxon>
        <taxon>Enterobacterales</taxon>
        <taxon>Enterobacteriaceae</taxon>
        <taxon>Klebsiella/Raoultella group</taxon>
        <taxon>Klebsiella</taxon>
        <taxon>Klebsiella pneumoniae complex</taxon>
    </lineage>
</organism>
<gene>
    <name evidence="1" type="ORF">FXN67_27535</name>
</gene>
<dbReference type="RefSeq" id="WP_123618920.1">
    <property type="nucleotide sequence ID" value="NZ_BFEI01000093.1"/>
</dbReference>
<dbReference type="EMBL" id="VSSY01000052">
    <property type="protein sequence ID" value="TYL71920.1"/>
    <property type="molecule type" value="Genomic_DNA"/>
</dbReference>
<comment type="caution">
    <text evidence="1">The sequence shown here is derived from an EMBL/GenBank/DDBJ whole genome shotgun (WGS) entry which is preliminary data.</text>
</comment>
<name>A0A5B2R4L4_KLEPN</name>
<accession>A0A5B2R4L4</accession>
<dbReference type="Proteomes" id="UP000322977">
    <property type="component" value="Unassembled WGS sequence"/>
</dbReference>
<reference evidence="1 2" key="1">
    <citation type="submission" date="2019-08" db="EMBL/GenBank/DDBJ databases">
        <title>Phenotypic and genetic characterization of extended-spectrum b-lactamase-producing hypermucoviscous Klebsiella pneumoniae from Chile.</title>
        <authorList>
            <person name="Morales-Leon F."/>
            <person name="Caro C."/>
            <person name="Opazo-Capurro A."/>
            <person name="Lincopan N."/>
            <person name="Dominguez-Yevenes M."/>
            <person name="Lima C."/>
            <person name="Bello-Toledo H."/>
            <person name="Gonzalez-Rocha G."/>
        </authorList>
    </citation>
    <scope>NUCLEOTIDE SEQUENCE [LARGE SCALE GENOMIC DNA]</scope>
    <source>
        <strain evidence="1 2">UCO-494</strain>
    </source>
</reference>
<proteinExistence type="predicted"/>
<evidence type="ECO:0000313" key="1">
    <source>
        <dbReference type="EMBL" id="TYL71920.1"/>
    </source>
</evidence>